<dbReference type="Gene3D" id="3.90.550.10">
    <property type="entry name" value="Spore Coat Polysaccharide Biosynthesis Protein SpsA, Chain A"/>
    <property type="match status" value="1"/>
</dbReference>
<keyword evidence="1" id="KW-0328">Glycosyltransferase</keyword>
<name>A0A2T9WL43_NANST</name>
<dbReference type="InterPro" id="IPR029044">
    <property type="entry name" value="Nucleotide-diphossugar_trans"/>
</dbReference>
<dbReference type="Proteomes" id="UP000245509">
    <property type="component" value="Unassembled WGS sequence"/>
</dbReference>
<feature type="transmembrane region" description="Helical" evidence="3">
    <location>
        <begin position="284"/>
        <end position="306"/>
    </location>
</feature>
<keyword evidence="3" id="KW-1133">Transmembrane helix</keyword>
<feature type="transmembrane region" description="Helical" evidence="3">
    <location>
        <begin position="312"/>
        <end position="329"/>
    </location>
</feature>
<evidence type="ECO:0000313" key="5">
    <source>
        <dbReference type="EMBL" id="MCC5447284.1"/>
    </source>
</evidence>
<evidence type="ECO:0000256" key="1">
    <source>
        <dbReference type="ARBA" id="ARBA00022676"/>
    </source>
</evidence>
<evidence type="ECO:0000313" key="6">
    <source>
        <dbReference type="EMBL" id="PVU68544.1"/>
    </source>
</evidence>
<keyword evidence="3" id="KW-0472">Membrane</keyword>
<organism evidence="6">
    <name type="scientific">Nanobsidianus stetteri</name>
    <dbReference type="NCBI Taxonomy" id="1294122"/>
    <lineage>
        <taxon>Archaea</taxon>
        <taxon>Nanobdellota</taxon>
        <taxon>Candidatus Nanoarchaeia</taxon>
        <taxon>Nanoarchaeales</taxon>
        <taxon>Nanopusillaceae</taxon>
        <taxon>Candidatus Nanobsidianus</taxon>
    </lineage>
</organism>
<dbReference type="InterPro" id="IPR001173">
    <property type="entry name" value="Glyco_trans_2-like"/>
</dbReference>
<dbReference type="CDD" id="cd06423">
    <property type="entry name" value="CESA_like"/>
    <property type="match status" value="1"/>
</dbReference>
<feature type="transmembrane region" description="Helical" evidence="3">
    <location>
        <begin position="6"/>
        <end position="29"/>
    </location>
</feature>
<reference evidence="6" key="1">
    <citation type="journal article" date="2015" name="Appl. Environ. Microbiol.">
        <title>Nanoarchaeota, Their Sulfolobales Host, and Nanoarchaeota Virus Distribution across Yellowstone National Park Hot Springs.</title>
        <authorList>
            <person name="Munson-McGee J.H."/>
            <person name="Field E.K."/>
            <person name="Bateson M."/>
            <person name="Rooney C."/>
            <person name="Stepanauskas R."/>
            <person name="Young M.J."/>
        </authorList>
    </citation>
    <scope>NUCLEOTIDE SEQUENCE [LARGE SCALE GENOMIC DNA]</scope>
    <source>
        <strain evidence="6">SCGC AB-777_F03</strain>
    </source>
</reference>
<gene>
    <name evidence="5" type="ORF">DDW03_002615</name>
    <name evidence="6" type="ORF">DDW03_02005</name>
</gene>
<dbReference type="SUPFAM" id="SSF53448">
    <property type="entry name" value="Nucleotide-diphospho-sugar transferases"/>
    <property type="match status" value="1"/>
</dbReference>
<accession>A0A2T9WL43</accession>
<evidence type="ECO:0000259" key="4">
    <source>
        <dbReference type="Pfam" id="PF00535"/>
    </source>
</evidence>
<dbReference type="EMBL" id="QEFP02000019">
    <property type="protein sequence ID" value="MCC5447284.1"/>
    <property type="molecule type" value="Genomic_DNA"/>
</dbReference>
<reference evidence="6" key="3">
    <citation type="submission" date="2017-05" db="EMBL/GenBank/DDBJ databases">
        <authorList>
            <person name="Song R."/>
            <person name="Chenine A.L."/>
            <person name="Ruprecht R.M."/>
        </authorList>
    </citation>
    <scope>NUCLEOTIDE SEQUENCE</scope>
    <source>
        <strain evidence="6">SCGC AB-777_F03</strain>
    </source>
</reference>
<dbReference type="PANTHER" id="PTHR43630">
    <property type="entry name" value="POLY-BETA-1,6-N-ACETYL-D-GLUCOSAMINE SYNTHASE"/>
    <property type="match status" value="1"/>
</dbReference>
<reference evidence="5" key="2">
    <citation type="submission" date="2017-05" db="EMBL/GenBank/DDBJ databases">
        <authorList>
            <person name="Munson-Mcgee J.H."/>
        </authorList>
    </citation>
    <scope>NUCLEOTIDE SEQUENCE</scope>
    <source>
        <strain evidence="5">SCGC AB-777_F03</strain>
    </source>
</reference>
<protein>
    <submittedName>
        <fullName evidence="5">Glycosyltransferase family 2 protein</fullName>
    </submittedName>
</protein>
<reference evidence="5" key="4">
    <citation type="submission" date="2021-11" db="EMBL/GenBank/DDBJ databases">
        <authorList>
            <person name="Munson-Mcgee J."/>
            <person name="Field E."/>
            <person name="Bateson M."/>
            <person name="Rooney C."/>
            <person name="Stepanauskas R."/>
            <person name="Young M."/>
        </authorList>
    </citation>
    <scope>NUCLEOTIDE SEQUENCE</scope>
    <source>
        <strain evidence="5">SCGC AB-777_F03</strain>
    </source>
</reference>
<dbReference type="RefSeq" id="WP_228615507.1">
    <property type="nucleotide sequence ID" value="NZ_QEFP02000019.1"/>
</dbReference>
<evidence type="ECO:0000256" key="2">
    <source>
        <dbReference type="ARBA" id="ARBA00022679"/>
    </source>
</evidence>
<dbReference type="PANTHER" id="PTHR43630:SF1">
    <property type="entry name" value="POLY-BETA-1,6-N-ACETYL-D-GLUCOSAMINE SYNTHASE"/>
    <property type="match status" value="1"/>
</dbReference>
<sequence>MYIAPYIILIIIFVELLLSIYTLLFLLSYDKEEINYEIKDYPKVSIIVPAYNEGKNIKNTLERLIDLEYPKDKLEIIVVDDGSKDNTYEIAKEYEEKYNFVKVYKKENGGKSSALNYGIKKSSGEIIVTLDADSIPEKDSLIKMLKYMYYYNADIVVPAIQTISTKKFIEKYQYIDYAIHNFSGIVVDTMNSVFIASGPFSVFKRSVFEKIGVFDEKNISEDMEIALRAQKNNFKVKFCPEVIIKTVPPDNFKSLLKQRVRWTLGFIENYTKYRDIENEYLREVVFGINIVLYILIPLSFSVILYIYGYQLYNFLIYLSSINYNIFYFIQNSLSFNINLYIFQLLSTSQFILIIFSIILLIDFFLFISIYRRYDKSKSWLSIIYYSIIYLIFSVYFNAVFIIVALYYKIFGRNLRWGGIVWNNSLINKLLNKKYG</sequence>
<proteinExistence type="predicted"/>
<evidence type="ECO:0000256" key="3">
    <source>
        <dbReference type="SAM" id="Phobius"/>
    </source>
</evidence>
<keyword evidence="3" id="KW-0812">Transmembrane</keyword>
<keyword evidence="2" id="KW-0808">Transferase</keyword>
<dbReference type="Pfam" id="PF00535">
    <property type="entry name" value="Glycos_transf_2"/>
    <property type="match status" value="1"/>
</dbReference>
<comment type="caution">
    <text evidence="6">The sequence shown here is derived from an EMBL/GenBank/DDBJ whole genome shotgun (WGS) entry which is preliminary data.</text>
</comment>
<feature type="transmembrane region" description="Helical" evidence="3">
    <location>
        <begin position="350"/>
        <end position="370"/>
    </location>
</feature>
<dbReference type="GO" id="GO:0016757">
    <property type="term" value="F:glycosyltransferase activity"/>
    <property type="evidence" value="ECO:0007669"/>
    <property type="project" value="UniProtKB-KW"/>
</dbReference>
<dbReference type="EMBL" id="QEFP01000008">
    <property type="protein sequence ID" value="PVU68544.1"/>
    <property type="molecule type" value="Genomic_DNA"/>
</dbReference>
<dbReference type="AlphaFoldDB" id="A0A2T9WL43"/>
<feature type="transmembrane region" description="Helical" evidence="3">
    <location>
        <begin position="382"/>
        <end position="407"/>
    </location>
</feature>
<feature type="domain" description="Glycosyltransferase 2-like" evidence="4">
    <location>
        <begin position="45"/>
        <end position="212"/>
    </location>
</feature>